<keyword evidence="3" id="KW-1185">Reference proteome</keyword>
<feature type="transmembrane region" description="Helical" evidence="1">
    <location>
        <begin position="115"/>
        <end position="134"/>
    </location>
</feature>
<name>A0A2S7IJ93_9BACT</name>
<feature type="transmembrane region" description="Helical" evidence="1">
    <location>
        <begin position="181"/>
        <end position="203"/>
    </location>
</feature>
<protein>
    <recommendedName>
        <fullName evidence="4">Histidine kinase N-terminal 7TM region domain-containing protein</fullName>
    </recommendedName>
</protein>
<accession>A0A2S7IJ93</accession>
<sequence>MSDFDPYNIAILLLMAVALGLASYRLRTLPKSLRYFWALLLFTLLAESLAFYARVVYHNNLLVYNTFWPLAYALTTLGYAEELRSPWLKRSLIFYGIFYVVNVLWWQPFRSVGGTNSLVLSLLLTSAWALWYFQRLLQQPHSVFQYRLFWISSGILLFNATCLPLQALHNSLGEDLRMHYWFNRVGFLANMAMYTCLALAYVGKQERLPLQRRV</sequence>
<dbReference type="Proteomes" id="UP000239590">
    <property type="component" value="Unassembled WGS sequence"/>
</dbReference>
<keyword evidence="1" id="KW-0472">Membrane</keyword>
<feature type="transmembrane region" description="Helical" evidence="1">
    <location>
        <begin position="92"/>
        <end position="109"/>
    </location>
</feature>
<evidence type="ECO:0000313" key="2">
    <source>
        <dbReference type="EMBL" id="PQA56346.1"/>
    </source>
</evidence>
<organism evidence="2 3">
    <name type="scientific">Siphonobacter curvatus</name>
    <dbReference type="NCBI Taxonomy" id="2094562"/>
    <lineage>
        <taxon>Bacteria</taxon>
        <taxon>Pseudomonadati</taxon>
        <taxon>Bacteroidota</taxon>
        <taxon>Cytophagia</taxon>
        <taxon>Cytophagales</taxon>
        <taxon>Cytophagaceae</taxon>
        <taxon>Siphonobacter</taxon>
    </lineage>
</organism>
<comment type="caution">
    <text evidence="2">The sequence shown here is derived from an EMBL/GenBank/DDBJ whole genome shotgun (WGS) entry which is preliminary data.</text>
</comment>
<gene>
    <name evidence="2" type="ORF">C5O19_18580</name>
</gene>
<proteinExistence type="predicted"/>
<evidence type="ECO:0000313" key="3">
    <source>
        <dbReference type="Proteomes" id="UP000239590"/>
    </source>
</evidence>
<dbReference type="EMBL" id="PTRA01000003">
    <property type="protein sequence ID" value="PQA56346.1"/>
    <property type="molecule type" value="Genomic_DNA"/>
</dbReference>
<feature type="transmembrane region" description="Helical" evidence="1">
    <location>
        <begin position="61"/>
        <end position="80"/>
    </location>
</feature>
<evidence type="ECO:0000256" key="1">
    <source>
        <dbReference type="SAM" id="Phobius"/>
    </source>
</evidence>
<keyword evidence="1" id="KW-1133">Transmembrane helix</keyword>
<dbReference type="RefSeq" id="WP_104714880.1">
    <property type="nucleotide sequence ID" value="NZ_PTRA01000003.1"/>
</dbReference>
<evidence type="ECO:0008006" key="4">
    <source>
        <dbReference type="Google" id="ProtNLM"/>
    </source>
</evidence>
<dbReference type="OrthoDB" id="946849at2"/>
<feature type="transmembrane region" description="Helical" evidence="1">
    <location>
        <begin position="6"/>
        <end position="24"/>
    </location>
</feature>
<dbReference type="AlphaFoldDB" id="A0A2S7IJ93"/>
<keyword evidence="1" id="KW-0812">Transmembrane</keyword>
<feature type="transmembrane region" description="Helical" evidence="1">
    <location>
        <begin position="36"/>
        <end position="55"/>
    </location>
</feature>
<feature type="transmembrane region" description="Helical" evidence="1">
    <location>
        <begin position="146"/>
        <end position="169"/>
    </location>
</feature>
<reference evidence="3" key="1">
    <citation type="submission" date="2018-02" db="EMBL/GenBank/DDBJ databases">
        <title>Genome sequencing of Solimonas sp. HR-BB.</title>
        <authorList>
            <person name="Lee Y."/>
            <person name="Jeon C.O."/>
        </authorList>
    </citation>
    <scope>NUCLEOTIDE SEQUENCE [LARGE SCALE GENOMIC DNA]</scope>
    <source>
        <strain evidence="3">HR-U</strain>
    </source>
</reference>